<evidence type="ECO:0000256" key="1">
    <source>
        <dbReference type="SAM" id="Phobius"/>
    </source>
</evidence>
<keyword evidence="3" id="KW-1185">Reference proteome</keyword>
<feature type="transmembrane region" description="Helical" evidence="1">
    <location>
        <begin position="37"/>
        <end position="56"/>
    </location>
</feature>
<dbReference type="RefSeq" id="WP_227261319.1">
    <property type="nucleotide sequence ID" value="NZ_BAAADU010000002.1"/>
</dbReference>
<dbReference type="EMBL" id="BAAADU010000002">
    <property type="protein sequence ID" value="GAA0649132.1"/>
    <property type="molecule type" value="Genomic_DNA"/>
</dbReference>
<keyword evidence="1" id="KW-0812">Transmembrane</keyword>
<comment type="caution">
    <text evidence="2">The sequence shown here is derived from an EMBL/GenBank/DDBJ whole genome shotgun (WGS) entry which is preliminary data.</text>
</comment>
<keyword evidence="1" id="KW-1133">Transmembrane helix</keyword>
<keyword evidence="1" id="KW-0472">Membrane</keyword>
<sequence length="115" mass="12163">MKRLLRIVALYGVLVPAAVVAIALGVAASQAFPPGNVALALAFVFACVSLALTSGADDHVENAKVMGRNPMTAWQDLHEHDEWNRTSPRIVAVRAFFMGGFVIAGACIVAIYVLA</sequence>
<dbReference type="AlphaFoldDB" id="A0AAV3SYW8"/>
<organism evidence="2 3">
    <name type="scientific">Salarchaeum japonicum</name>
    <dbReference type="NCBI Taxonomy" id="555573"/>
    <lineage>
        <taxon>Archaea</taxon>
        <taxon>Methanobacteriati</taxon>
        <taxon>Methanobacteriota</taxon>
        <taxon>Stenosarchaea group</taxon>
        <taxon>Halobacteria</taxon>
        <taxon>Halobacteriales</taxon>
        <taxon>Halobacteriaceae</taxon>
    </lineage>
</organism>
<proteinExistence type="predicted"/>
<dbReference type="GeneID" id="68571898"/>
<feature type="transmembrane region" description="Helical" evidence="1">
    <location>
        <begin position="7"/>
        <end position="31"/>
    </location>
</feature>
<gene>
    <name evidence="2" type="ORF">GCM10009019_09760</name>
</gene>
<protein>
    <submittedName>
        <fullName evidence="2">Uncharacterized protein</fullName>
    </submittedName>
</protein>
<feature type="transmembrane region" description="Helical" evidence="1">
    <location>
        <begin position="95"/>
        <end position="114"/>
    </location>
</feature>
<name>A0AAV3SYW8_9EURY</name>
<accession>A0AAV3SYW8</accession>
<evidence type="ECO:0000313" key="2">
    <source>
        <dbReference type="EMBL" id="GAA0649132.1"/>
    </source>
</evidence>
<dbReference type="Proteomes" id="UP001500194">
    <property type="component" value="Unassembled WGS sequence"/>
</dbReference>
<reference evidence="2 3" key="1">
    <citation type="journal article" date="2019" name="Int. J. Syst. Evol. Microbiol.">
        <title>The Global Catalogue of Microorganisms (GCM) 10K type strain sequencing project: providing services to taxonomists for standard genome sequencing and annotation.</title>
        <authorList>
            <consortium name="The Broad Institute Genomics Platform"/>
            <consortium name="The Broad Institute Genome Sequencing Center for Infectious Disease"/>
            <person name="Wu L."/>
            <person name="Ma J."/>
        </authorList>
    </citation>
    <scope>NUCLEOTIDE SEQUENCE [LARGE SCALE GENOMIC DNA]</scope>
    <source>
        <strain evidence="2 3">JCM 16327</strain>
    </source>
</reference>
<evidence type="ECO:0000313" key="3">
    <source>
        <dbReference type="Proteomes" id="UP001500194"/>
    </source>
</evidence>